<proteinExistence type="predicted"/>
<reference evidence="1" key="1">
    <citation type="journal article" date="2023" name="Insect Mol. Biol.">
        <title>Genome sequencing provides insights into the evolution of gene families encoding plant cell wall-degrading enzymes in longhorned beetles.</title>
        <authorList>
            <person name="Shin N.R."/>
            <person name="Okamura Y."/>
            <person name="Kirsch R."/>
            <person name="Pauchet Y."/>
        </authorList>
    </citation>
    <scope>NUCLEOTIDE SEQUENCE</scope>
    <source>
        <strain evidence="1">MMC_N1</strain>
    </source>
</reference>
<evidence type="ECO:0000313" key="2">
    <source>
        <dbReference type="Proteomes" id="UP001162164"/>
    </source>
</evidence>
<evidence type="ECO:0008006" key="3">
    <source>
        <dbReference type="Google" id="ProtNLM"/>
    </source>
</evidence>
<evidence type="ECO:0000313" key="1">
    <source>
        <dbReference type="EMBL" id="KAJ8982551.1"/>
    </source>
</evidence>
<organism evidence="1 2">
    <name type="scientific">Molorchus minor</name>
    <dbReference type="NCBI Taxonomy" id="1323400"/>
    <lineage>
        <taxon>Eukaryota</taxon>
        <taxon>Metazoa</taxon>
        <taxon>Ecdysozoa</taxon>
        <taxon>Arthropoda</taxon>
        <taxon>Hexapoda</taxon>
        <taxon>Insecta</taxon>
        <taxon>Pterygota</taxon>
        <taxon>Neoptera</taxon>
        <taxon>Endopterygota</taxon>
        <taxon>Coleoptera</taxon>
        <taxon>Polyphaga</taxon>
        <taxon>Cucujiformia</taxon>
        <taxon>Chrysomeloidea</taxon>
        <taxon>Cerambycidae</taxon>
        <taxon>Lamiinae</taxon>
        <taxon>Monochamini</taxon>
        <taxon>Molorchus</taxon>
    </lineage>
</organism>
<dbReference type="Gene3D" id="3.40.50.720">
    <property type="entry name" value="NAD(P)-binding Rossmann-like Domain"/>
    <property type="match status" value="1"/>
</dbReference>
<gene>
    <name evidence="1" type="ORF">NQ317_005553</name>
</gene>
<dbReference type="SUPFAM" id="SSF51735">
    <property type="entry name" value="NAD(P)-binding Rossmann-fold domains"/>
    <property type="match status" value="1"/>
</dbReference>
<name>A0ABQ9JW43_9CUCU</name>
<keyword evidence="2" id="KW-1185">Reference proteome</keyword>
<accession>A0ABQ9JW43</accession>
<comment type="caution">
    <text evidence="1">The sequence shown here is derived from an EMBL/GenBank/DDBJ whole genome shotgun (WGS) entry which is preliminary data.</text>
</comment>
<dbReference type="EMBL" id="JAPWTJ010000118">
    <property type="protein sequence ID" value="KAJ8982551.1"/>
    <property type="molecule type" value="Genomic_DNA"/>
</dbReference>
<dbReference type="Pfam" id="PF07994">
    <property type="entry name" value="NAD_binding_5"/>
    <property type="match status" value="1"/>
</dbReference>
<dbReference type="InterPro" id="IPR036291">
    <property type="entry name" value="NAD(P)-bd_dom_sf"/>
</dbReference>
<dbReference type="PANTHER" id="PTHR11510">
    <property type="entry name" value="MYO-INOSITOL-1 PHOSPHATE SYNTHASE"/>
    <property type="match status" value="1"/>
</dbReference>
<sequence>MEIVVNSPNVKYLENVIEAKYEYQYTRAIREENKIVVIPKSENLVIRTSRKVPRLGVMLVGWGGNNGSTFTAAVIANRLGLSWPTRRGIQKANWFGSLTQAATVPLGDDVFVPFSQLLPTVHPDDIVIDGWDISNYNLYESMERAQVLEPALIQQLKPHMIGMKPRPSVYYPHFIAANQKSRADNVIEGTKLEQVERLMRDISQFKNLPMWTKSLFCGQPTPSASVISSKALMIPPKI</sequence>
<dbReference type="InterPro" id="IPR002587">
    <property type="entry name" value="Myo-inos-1-P_Synthase"/>
</dbReference>
<protein>
    <recommendedName>
        <fullName evidence="3">Inositol-3-phosphate synthase</fullName>
    </recommendedName>
</protein>
<dbReference type="Proteomes" id="UP001162164">
    <property type="component" value="Unassembled WGS sequence"/>
</dbReference>